<feature type="transmembrane region" description="Helical" evidence="1">
    <location>
        <begin position="16"/>
        <end position="39"/>
    </location>
</feature>
<dbReference type="AlphaFoldDB" id="A0A292IIP1"/>
<proteinExistence type="predicted"/>
<gene>
    <name evidence="2" type="ORF">MAMA39_04490</name>
</gene>
<evidence type="ECO:0000313" key="3">
    <source>
        <dbReference type="Proteomes" id="UP000261764"/>
    </source>
</evidence>
<dbReference type="Proteomes" id="UP000261764">
    <property type="component" value="Chromosome I"/>
</dbReference>
<organism evidence="2 3">
    <name type="scientific">Mycoplasma amphoriforme A39</name>
    <dbReference type="NCBI Taxonomy" id="572419"/>
    <lineage>
        <taxon>Bacteria</taxon>
        <taxon>Bacillati</taxon>
        <taxon>Mycoplasmatota</taxon>
        <taxon>Mollicutes</taxon>
        <taxon>Mycoplasmataceae</taxon>
        <taxon>Mycoplasma</taxon>
    </lineage>
</organism>
<name>A0A292IIP1_9MOLU</name>
<sequence>MLDKKSIIEKAKIINAYILLVKTFWISILIGFVLIVLFIGLSFTNRNTNNFITTSSIIAALTILLTTYQFYNIQKKKPKTYQIVKSIIDNKIIDYRISSKKEKIKFKDLQNIFKLLCKTYEIKEDCFKFEFKPKNTEE</sequence>
<feature type="transmembrane region" description="Helical" evidence="1">
    <location>
        <begin position="51"/>
        <end position="71"/>
    </location>
</feature>
<keyword evidence="1" id="KW-1133">Transmembrane helix</keyword>
<reference evidence="2 3" key="1">
    <citation type="journal article" date="2015" name="Clin. Infect. Dis.">
        <title>Genomic Investigations unmask Mycoplasma amphoriforme, a new respiratory pathogen.</title>
        <authorList>
            <person name="Gillespie S.H."/>
            <person name="Ling C.L."/>
            <person name="Oravcova K."/>
            <person name="Pinheiro M."/>
            <person name="Wells L."/>
            <person name="Bryant J.M."/>
            <person name="McHugh T.D."/>
            <person name="Bebear C."/>
            <person name="Webster D."/>
            <person name="Harris S.R."/>
            <person name="Seth-Smith H.M."/>
            <person name="Thomson N.R."/>
        </authorList>
    </citation>
    <scope>NUCLEOTIDE SEQUENCE [LARGE SCALE GENOMIC DNA]</scope>
    <source>
        <strain evidence="2 3">A39</strain>
    </source>
</reference>
<keyword evidence="1" id="KW-0472">Membrane</keyword>
<accession>A0A292IIP1</accession>
<evidence type="ECO:0000313" key="2">
    <source>
        <dbReference type="EMBL" id="CDN40568.1"/>
    </source>
</evidence>
<keyword evidence="1" id="KW-0812">Transmembrane</keyword>
<dbReference type="KEGG" id="mamp:MAMA39_04490"/>
<evidence type="ECO:0000256" key="1">
    <source>
        <dbReference type="SAM" id="Phobius"/>
    </source>
</evidence>
<protein>
    <submittedName>
        <fullName evidence="2">Uncharacterized protein</fullName>
    </submittedName>
</protein>
<keyword evidence="3" id="KW-1185">Reference proteome</keyword>
<dbReference type="RefSeq" id="WP_343251190.1">
    <property type="nucleotide sequence ID" value="NZ_HG937516.1"/>
</dbReference>
<dbReference type="EMBL" id="HG937516">
    <property type="protein sequence ID" value="CDN40568.1"/>
    <property type="molecule type" value="Genomic_DNA"/>
</dbReference>